<keyword evidence="2" id="KW-1185">Reference proteome</keyword>
<reference evidence="1 2" key="1">
    <citation type="submission" date="2019-05" db="EMBL/GenBank/DDBJ databases">
        <title>Another draft genome of Portunus trituberculatus and its Hox gene families provides insights of decapod evolution.</title>
        <authorList>
            <person name="Jeong J.-H."/>
            <person name="Song I."/>
            <person name="Kim S."/>
            <person name="Choi T."/>
            <person name="Kim D."/>
            <person name="Ryu S."/>
            <person name="Kim W."/>
        </authorList>
    </citation>
    <scope>NUCLEOTIDE SEQUENCE [LARGE SCALE GENOMIC DNA]</scope>
    <source>
        <tissue evidence="1">Muscle</tissue>
    </source>
</reference>
<accession>A0A5B7HKU7</accession>
<dbReference type="EMBL" id="VSRR010031720">
    <property type="protein sequence ID" value="MPC70793.1"/>
    <property type="molecule type" value="Genomic_DNA"/>
</dbReference>
<organism evidence="1 2">
    <name type="scientific">Portunus trituberculatus</name>
    <name type="common">Swimming crab</name>
    <name type="synonym">Neptunus trituberculatus</name>
    <dbReference type="NCBI Taxonomy" id="210409"/>
    <lineage>
        <taxon>Eukaryota</taxon>
        <taxon>Metazoa</taxon>
        <taxon>Ecdysozoa</taxon>
        <taxon>Arthropoda</taxon>
        <taxon>Crustacea</taxon>
        <taxon>Multicrustacea</taxon>
        <taxon>Malacostraca</taxon>
        <taxon>Eumalacostraca</taxon>
        <taxon>Eucarida</taxon>
        <taxon>Decapoda</taxon>
        <taxon>Pleocyemata</taxon>
        <taxon>Brachyura</taxon>
        <taxon>Eubrachyura</taxon>
        <taxon>Portunoidea</taxon>
        <taxon>Portunidae</taxon>
        <taxon>Portuninae</taxon>
        <taxon>Portunus</taxon>
    </lineage>
</organism>
<evidence type="ECO:0000313" key="1">
    <source>
        <dbReference type="EMBL" id="MPC70793.1"/>
    </source>
</evidence>
<comment type="caution">
    <text evidence="1">The sequence shown here is derived from an EMBL/GenBank/DDBJ whole genome shotgun (WGS) entry which is preliminary data.</text>
</comment>
<sequence length="10" mass="1100">MTGTAWLPHS</sequence>
<name>A0A5B7HKU7_PORTR</name>
<protein>
    <submittedName>
        <fullName evidence="1">Uncharacterized protein</fullName>
    </submittedName>
</protein>
<dbReference type="Proteomes" id="UP000324222">
    <property type="component" value="Unassembled WGS sequence"/>
</dbReference>
<gene>
    <name evidence="1" type="ORF">E2C01_065052</name>
</gene>
<evidence type="ECO:0000313" key="2">
    <source>
        <dbReference type="Proteomes" id="UP000324222"/>
    </source>
</evidence>
<proteinExistence type="predicted"/>